<evidence type="ECO:0000313" key="3">
    <source>
        <dbReference type="Proteomes" id="UP001153076"/>
    </source>
</evidence>
<keyword evidence="1" id="KW-0812">Transmembrane</keyword>
<keyword evidence="1" id="KW-1133">Transmembrane helix</keyword>
<keyword evidence="3" id="KW-1185">Reference proteome</keyword>
<comment type="caution">
    <text evidence="2">The sequence shown here is derived from an EMBL/GenBank/DDBJ whole genome shotgun (WGS) entry which is preliminary data.</text>
</comment>
<proteinExistence type="predicted"/>
<evidence type="ECO:0000256" key="1">
    <source>
        <dbReference type="SAM" id="Phobius"/>
    </source>
</evidence>
<feature type="transmembrane region" description="Helical" evidence="1">
    <location>
        <begin position="131"/>
        <end position="149"/>
    </location>
</feature>
<dbReference type="AlphaFoldDB" id="A0A9Q1K313"/>
<protein>
    <submittedName>
        <fullName evidence="2">Uncharacterized protein</fullName>
    </submittedName>
</protein>
<accession>A0A9Q1K313</accession>
<gene>
    <name evidence="2" type="ORF">Cgig2_034106</name>
</gene>
<sequence>MIRGCSHMLQRLISCQSFGQCPLRFILCLRQSDLRVLVPREKNPYIPPRVNYLFLSWTSIASSNFHFRAFFMTKLSPMQGTLRLPIILSNGALITNPSQRTNISSTTKAHGCNESHVVFHELGLPKGEHTYTFLIAFLSCWLCLFTLLVRYPRCIGLSTFLVASNMERSQAFVFLLPSS</sequence>
<organism evidence="2 3">
    <name type="scientific">Carnegiea gigantea</name>
    <dbReference type="NCBI Taxonomy" id="171969"/>
    <lineage>
        <taxon>Eukaryota</taxon>
        <taxon>Viridiplantae</taxon>
        <taxon>Streptophyta</taxon>
        <taxon>Embryophyta</taxon>
        <taxon>Tracheophyta</taxon>
        <taxon>Spermatophyta</taxon>
        <taxon>Magnoliopsida</taxon>
        <taxon>eudicotyledons</taxon>
        <taxon>Gunneridae</taxon>
        <taxon>Pentapetalae</taxon>
        <taxon>Caryophyllales</taxon>
        <taxon>Cactineae</taxon>
        <taxon>Cactaceae</taxon>
        <taxon>Cactoideae</taxon>
        <taxon>Echinocereeae</taxon>
        <taxon>Carnegiea</taxon>
    </lineage>
</organism>
<dbReference type="OrthoDB" id="694455at2759"/>
<feature type="transmembrane region" description="Helical" evidence="1">
    <location>
        <begin position="50"/>
        <end position="71"/>
    </location>
</feature>
<dbReference type="Proteomes" id="UP001153076">
    <property type="component" value="Unassembled WGS sequence"/>
</dbReference>
<reference evidence="2" key="1">
    <citation type="submission" date="2022-04" db="EMBL/GenBank/DDBJ databases">
        <title>Carnegiea gigantea Genome sequencing and assembly v2.</title>
        <authorList>
            <person name="Copetti D."/>
            <person name="Sanderson M.J."/>
            <person name="Burquez A."/>
            <person name="Wojciechowski M.F."/>
        </authorList>
    </citation>
    <scope>NUCLEOTIDE SEQUENCE</scope>
    <source>
        <strain evidence="2">SGP5-SGP5p</strain>
        <tissue evidence="2">Aerial part</tissue>
    </source>
</reference>
<name>A0A9Q1K313_9CARY</name>
<evidence type="ECO:0000313" key="2">
    <source>
        <dbReference type="EMBL" id="KAJ8435535.1"/>
    </source>
</evidence>
<dbReference type="EMBL" id="JAKOGI010000406">
    <property type="protein sequence ID" value="KAJ8435535.1"/>
    <property type="molecule type" value="Genomic_DNA"/>
</dbReference>
<keyword evidence="1" id="KW-0472">Membrane</keyword>